<evidence type="ECO:0000313" key="2">
    <source>
        <dbReference type="Proteomes" id="UP001311915"/>
    </source>
</evidence>
<name>A0AAV9L837_9SOLN</name>
<dbReference type="AlphaFoldDB" id="A0AAV9L837"/>
<proteinExistence type="predicted"/>
<organism evidence="1 2">
    <name type="scientific">Solanum pinnatisectum</name>
    <name type="common">tansyleaf nightshade</name>
    <dbReference type="NCBI Taxonomy" id="50273"/>
    <lineage>
        <taxon>Eukaryota</taxon>
        <taxon>Viridiplantae</taxon>
        <taxon>Streptophyta</taxon>
        <taxon>Embryophyta</taxon>
        <taxon>Tracheophyta</taxon>
        <taxon>Spermatophyta</taxon>
        <taxon>Magnoliopsida</taxon>
        <taxon>eudicotyledons</taxon>
        <taxon>Gunneridae</taxon>
        <taxon>Pentapetalae</taxon>
        <taxon>asterids</taxon>
        <taxon>lamiids</taxon>
        <taxon>Solanales</taxon>
        <taxon>Solanaceae</taxon>
        <taxon>Solanoideae</taxon>
        <taxon>Solaneae</taxon>
        <taxon>Solanum</taxon>
    </lineage>
</organism>
<dbReference type="EMBL" id="JAWPEI010000007">
    <property type="protein sequence ID" value="KAK4721469.1"/>
    <property type="molecule type" value="Genomic_DNA"/>
</dbReference>
<dbReference type="Proteomes" id="UP001311915">
    <property type="component" value="Unassembled WGS sequence"/>
</dbReference>
<gene>
    <name evidence="1" type="ORF">R3W88_011702</name>
</gene>
<accession>A0AAV9L837</accession>
<sequence length="175" mass="20560">MWKERYFGSKSSLWERNFHREVRSLPFIERVLGLLNFQGWVDLFLDIKLKVYENKVVEFYVNLNVLKDNIVTSFVNGVELWLILNLVPISWHLETFLSLCLKPLWFLLGEKRVQNRKDMITISNLADCILLDNNNKVPTADLRAIGLVAIILNDIHDARNRITPFLLKFKLFALT</sequence>
<evidence type="ECO:0000313" key="1">
    <source>
        <dbReference type="EMBL" id="KAK4721469.1"/>
    </source>
</evidence>
<comment type="caution">
    <text evidence="1">The sequence shown here is derived from an EMBL/GenBank/DDBJ whole genome shotgun (WGS) entry which is preliminary data.</text>
</comment>
<evidence type="ECO:0008006" key="3">
    <source>
        <dbReference type="Google" id="ProtNLM"/>
    </source>
</evidence>
<keyword evidence="2" id="KW-1185">Reference proteome</keyword>
<reference evidence="1 2" key="1">
    <citation type="submission" date="2023-10" db="EMBL/GenBank/DDBJ databases">
        <title>Genome-Wide Identification Analysis in wild type Solanum Pinnatisectum Reveals Some Genes Defensing Phytophthora Infestans.</title>
        <authorList>
            <person name="Sun C."/>
        </authorList>
    </citation>
    <scope>NUCLEOTIDE SEQUENCE [LARGE SCALE GENOMIC DNA]</scope>
    <source>
        <strain evidence="1">LQN</strain>
        <tissue evidence="1">Leaf</tissue>
    </source>
</reference>
<protein>
    <recommendedName>
        <fullName evidence="3">Maturase K</fullName>
    </recommendedName>
</protein>